<feature type="compositionally biased region" description="Polar residues" evidence="1">
    <location>
        <begin position="567"/>
        <end position="582"/>
    </location>
</feature>
<accession>A0A9D4SW45</accession>
<proteinExistence type="predicted"/>
<feature type="compositionally biased region" description="Low complexity" evidence="1">
    <location>
        <begin position="354"/>
        <end position="370"/>
    </location>
</feature>
<keyword evidence="3" id="KW-1185">Reference proteome</keyword>
<protein>
    <submittedName>
        <fullName evidence="2">Uncharacterized protein</fullName>
    </submittedName>
</protein>
<name>A0A9D4SW45_RHISA</name>
<evidence type="ECO:0000256" key="1">
    <source>
        <dbReference type="SAM" id="MobiDB-lite"/>
    </source>
</evidence>
<organism evidence="2 3">
    <name type="scientific">Rhipicephalus sanguineus</name>
    <name type="common">Brown dog tick</name>
    <name type="synonym">Ixodes sanguineus</name>
    <dbReference type="NCBI Taxonomy" id="34632"/>
    <lineage>
        <taxon>Eukaryota</taxon>
        <taxon>Metazoa</taxon>
        <taxon>Ecdysozoa</taxon>
        <taxon>Arthropoda</taxon>
        <taxon>Chelicerata</taxon>
        <taxon>Arachnida</taxon>
        <taxon>Acari</taxon>
        <taxon>Parasitiformes</taxon>
        <taxon>Ixodida</taxon>
        <taxon>Ixodoidea</taxon>
        <taxon>Ixodidae</taxon>
        <taxon>Rhipicephalinae</taxon>
        <taxon>Rhipicephalus</taxon>
        <taxon>Rhipicephalus</taxon>
    </lineage>
</organism>
<feature type="compositionally biased region" description="Pro residues" evidence="1">
    <location>
        <begin position="321"/>
        <end position="331"/>
    </location>
</feature>
<dbReference type="Proteomes" id="UP000821837">
    <property type="component" value="Chromosome 5"/>
</dbReference>
<feature type="region of interest" description="Disordered" evidence="1">
    <location>
        <begin position="60"/>
        <end position="95"/>
    </location>
</feature>
<feature type="compositionally biased region" description="Polar residues" evidence="1">
    <location>
        <begin position="547"/>
        <end position="556"/>
    </location>
</feature>
<reference evidence="2" key="1">
    <citation type="journal article" date="2020" name="Cell">
        <title>Large-Scale Comparative Analyses of Tick Genomes Elucidate Their Genetic Diversity and Vector Capacities.</title>
        <authorList>
            <consortium name="Tick Genome and Microbiome Consortium (TIGMIC)"/>
            <person name="Jia N."/>
            <person name="Wang J."/>
            <person name="Shi W."/>
            <person name="Du L."/>
            <person name="Sun Y."/>
            <person name="Zhan W."/>
            <person name="Jiang J.F."/>
            <person name="Wang Q."/>
            <person name="Zhang B."/>
            <person name="Ji P."/>
            <person name="Bell-Sakyi L."/>
            <person name="Cui X.M."/>
            <person name="Yuan T.T."/>
            <person name="Jiang B.G."/>
            <person name="Yang W.F."/>
            <person name="Lam T.T."/>
            <person name="Chang Q.C."/>
            <person name="Ding S.J."/>
            <person name="Wang X.J."/>
            <person name="Zhu J.G."/>
            <person name="Ruan X.D."/>
            <person name="Zhao L."/>
            <person name="Wei J.T."/>
            <person name="Ye R.Z."/>
            <person name="Que T.C."/>
            <person name="Du C.H."/>
            <person name="Zhou Y.H."/>
            <person name="Cheng J.X."/>
            <person name="Dai P.F."/>
            <person name="Guo W.B."/>
            <person name="Han X.H."/>
            <person name="Huang E.J."/>
            <person name="Li L.F."/>
            <person name="Wei W."/>
            <person name="Gao Y.C."/>
            <person name="Liu J.Z."/>
            <person name="Shao H.Z."/>
            <person name="Wang X."/>
            <person name="Wang C.C."/>
            <person name="Yang T.C."/>
            <person name="Huo Q.B."/>
            <person name="Li W."/>
            <person name="Chen H.Y."/>
            <person name="Chen S.E."/>
            <person name="Zhou L.G."/>
            <person name="Ni X.B."/>
            <person name="Tian J.H."/>
            <person name="Sheng Y."/>
            <person name="Liu T."/>
            <person name="Pan Y.S."/>
            <person name="Xia L.Y."/>
            <person name="Li J."/>
            <person name="Zhao F."/>
            <person name="Cao W.C."/>
        </authorList>
    </citation>
    <scope>NUCLEOTIDE SEQUENCE</scope>
    <source>
        <strain evidence="2">Rsan-2018</strain>
    </source>
</reference>
<evidence type="ECO:0000313" key="2">
    <source>
        <dbReference type="EMBL" id="KAH7951561.1"/>
    </source>
</evidence>
<feature type="region of interest" description="Disordered" evidence="1">
    <location>
        <begin position="346"/>
        <end position="441"/>
    </location>
</feature>
<reference evidence="2" key="2">
    <citation type="submission" date="2021-09" db="EMBL/GenBank/DDBJ databases">
        <authorList>
            <person name="Jia N."/>
            <person name="Wang J."/>
            <person name="Shi W."/>
            <person name="Du L."/>
            <person name="Sun Y."/>
            <person name="Zhan W."/>
            <person name="Jiang J."/>
            <person name="Wang Q."/>
            <person name="Zhang B."/>
            <person name="Ji P."/>
            <person name="Sakyi L.B."/>
            <person name="Cui X."/>
            <person name="Yuan T."/>
            <person name="Jiang B."/>
            <person name="Yang W."/>
            <person name="Lam T.T.-Y."/>
            <person name="Chang Q."/>
            <person name="Ding S."/>
            <person name="Wang X."/>
            <person name="Zhu J."/>
            <person name="Ruan X."/>
            <person name="Zhao L."/>
            <person name="Wei J."/>
            <person name="Que T."/>
            <person name="Du C."/>
            <person name="Cheng J."/>
            <person name="Dai P."/>
            <person name="Han X."/>
            <person name="Huang E."/>
            <person name="Gao Y."/>
            <person name="Liu J."/>
            <person name="Shao H."/>
            <person name="Ye R."/>
            <person name="Li L."/>
            <person name="Wei W."/>
            <person name="Wang X."/>
            <person name="Wang C."/>
            <person name="Huo Q."/>
            <person name="Li W."/>
            <person name="Guo W."/>
            <person name="Chen H."/>
            <person name="Chen S."/>
            <person name="Zhou L."/>
            <person name="Zhou L."/>
            <person name="Ni X."/>
            <person name="Tian J."/>
            <person name="Zhou Y."/>
            <person name="Sheng Y."/>
            <person name="Liu T."/>
            <person name="Pan Y."/>
            <person name="Xia L."/>
            <person name="Li J."/>
            <person name="Zhao F."/>
            <person name="Cao W."/>
        </authorList>
    </citation>
    <scope>NUCLEOTIDE SEQUENCE</scope>
    <source>
        <strain evidence="2">Rsan-2018</strain>
        <tissue evidence="2">Larvae</tissue>
    </source>
</reference>
<dbReference type="EMBL" id="JABSTV010001251">
    <property type="protein sequence ID" value="KAH7951561.1"/>
    <property type="molecule type" value="Genomic_DNA"/>
</dbReference>
<feature type="compositionally biased region" description="Low complexity" evidence="1">
    <location>
        <begin position="408"/>
        <end position="433"/>
    </location>
</feature>
<feature type="compositionally biased region" description="Low complexity" evidence="1">
    <location>
        <begin position="1"/>
        <end position="10"/>
    </location>
</feature>
<feature type="region of interest" description="Disordered" evidence="1">
    <location>
        <begin position="1"/>
        <end position="21"/>
    </location>
</feature>
<comment type="caution">
    <text evidence="2">The sequence shown here is derived from an EMBL/GenBank/DDBJ whole genome shotgun (WGS) entry which is preliminary data.</text>
</comment>
<feature type="region of interest" description="Disordered" evidence="1">
    <location>
        <begin position="305"/>
        <end position="331"/>
    </location>
</feature>
<evidence type="ECO:0000313" key="3">
    <source>
        <dbReference type="Proteomes" id="UP000821837"/>
    </source>
</evidence>
<dbReference type="AlphaFoldDB" id="A0A9D4SW45"/>
<gene>
    <name evidence="2" type="ORF">HPB52_010326</name>
</gene>
<sequence length="594" mass="65832">MASVSASVAAEEGHLSPPRPAVYVMDTHASQDVATFEEVDEEEHNEEPWITITKRANKRRKLQTHIAPKQQLPSTPSEPVPRQSRPKTRLPRMPPLPAEDYKIAIRPHGGLHLSKVNPRTLLVAVAQEAKIPSEKPNIQLRVDENQNVLTISTPSENIATALGTITRITINEAAYDITSYGIAPDNSCKGVVHGIGHETTADDFLREVEAPGYEVLTCRRLGDSKAMMITFCGKRVPFFVNAYGQALRCYLYKRTIPHCRKCNMTGHHVECAENHDQRTNMNATLAAYFAVANTRRLPNRAQSGIYRQSTDASHPSRFLPPGRPTHHPPAPEAIKHVQEWSQLKEPFREPVGVQSKRGNSSSQSGSSRQESPGRRTEGTTQDLGQQNGPRKKGQSVSWAEQFPPLFPSPHLSHSLPQTSTQQQTPQPMTIDTQQHPHMAPPAARTDYCTREALNEMAVSLRKEFAAMMQVEMQKMKDCIMAELTAPLQQLIQQALQPAVQQIVTDVKQQIAAAFGQLPIAPPAPKRSSSPTREAQRTHPYIRPSRFLSPSQKTTLHTAAAAVPLPTSLHQDLPQSEMPSCTNEAPILDEHGQKP</sequence>
<feature type="compositionally biased region" description="Polar residues" evidence="1">
    <location>
        <begin position="378"/>
        <end position="398"/>
    </location>
</feature>
<feature type="region of interest" description="Disordered" evidence="1">
    <location>
        <begin position="518"/>
        <end position="594"/>
    </location>
</feature>